<dbReference type="Pfam" id="PF02796">
    <property type="entry name" value="HTH_7"/>
    <property type="match status" value="1"/>
</dbReference>
<feature type="active site" description="O-(5'-phospho-DNA)-serine intermediate" evidence="5">
    <location>
        <position position="9"/>
    </location>
</feature>
<evidence type="ECO:0000256" key="3">
    <source>
        <dbReference type="ARBA" id="ARBA00023125"/>
    </source>
</evidence>
<dbReference type="PROSITE" id="PS51736">
    <property type="entry name" value="RECOMBINASES_3"/>
    <property type="match status" value="1"/>
</dbReference>
<comment type="caution">
    <text evidence="7">The sequence shown here is derived from an EMBL/GenBank/DDBJ whole genome shotgun (WGS) entry which is preliminary data.</text>
</comment>
<dbReference type="Pfam" id="PF00239">
    <property type="entry name" value="Resolvase"/>
    <property type="match status" value="1"/>
</dbReference>
<dbReference type="InterPro" id="IPR036162">
    <property type="entry name" value="Resolvase-like_N_sf"/>
</dbReference>
<dbReference type="Gene3D" id="3.40.50.1390">
    <property type="entry name" value="Resolvase, N-terminal catalytic domain"/>
    <property type="match status" value="1"/>
</dbReference>
<dbReference type="PANTHER" id="PTHR30461:SF2">
    <property type="entry name" value="SERINE RECOMBINASE PINE-RELATED"/>
    <property type="match status" value="1"/>
</dbReference>
<evidence type="ECO:0000313" key="8">
    <source>
        <dbReference type="Proteomes" id="UP001595279"/>
    </source>
</evidence>
<dbReference type="InterPro" id="IPR006119">
    <property type="entry name" value="Resolv_N"/>
</dbReference>
<sequence>MLFGYARVSTRDQNLHMQFDALMRYGVKEKNIFSEKITGTKKDRPTFNEMLKFLREGDTVVVYKLDRIGRSTKHLVDLINDFQEKGINFVSINENIDTTTAMGKLVFTIFSGLAQFERDIISERTKSGLDAARARGRKGGRPRKDPSKLDMAFRMYDSKEYSIQEIVDATGMGRATFYRYLEKRKKL</sequence>
<dbReference type="Proteomes" id="UP001595279">
    <property type="component" value="Unassembled WGS sequence"/>
</dbReference>
<keyword evidence="3" id="KW-0238">DNA-binding</keyword>
<reference evidence="8" key="1">
    <citation type="journal article" date="2019" name="Int. J. Syst. Evol. Microbiol.">
        <title>The Global Catalogue of Microorganisms (GCM) 10K type strain sequencing project: providing services to taxonomists for standard genome sequencing and annotation.</title>
        <authorList>
            <consortium name="The Broad Institute Genomics Platform"/>
            <consortium name="The Broad Institute Genome Sequencing Center for Infectious Disease"/>
            <person name="Wu L."/>
            <person name="Ma J."/>
        </authorList>
    </citation>
    <scope>NUCLEOTIDE SEQUENCE [LARGE SCALE GENOMIC DNA]</scope>
    <source>
        <strain evidence="8">KCTC 13128</strain>
    </source>
</reference>
<comment type="similarity">
    <text evidence="1">Belongs to the site-specific recombinase resolvase family.</text>
</comment>
<proteinExistence type="inferred from homology"/>
<keyword evidence="4" id="KW-0233">DNA recombination</keyword>
<dbReference type="PROSITE" id="PS00398">
    <property type="entry name" value="RECOMBINASES_2"/>
    <property type="match status" value="1"/>
</dbReference>
<dbReference type="InterPro" id="IPR050639">
    <property type="entry name" value="SSR_resolvase"/>
</dbReference>
<name>A0ABV7CVF8_9BACI</name>
<dbReference type="RefSeq" id="WP_390271613.1">
    <property type="nucleotide sequence ID" value="NZ_JBHRSA010000036.1"/>
</dbReference>
<dbReference type="CDD" id="cd03768">
    <property type="entry name" value="SR_ResInv"/>
    <property type="match status" value="1"/>
</dbReference>
<dbReference type="SUPFAM" id="SSF53041">
    <property type="entry name" value="Resolvase-like"/>
    <property type="match status" value="1"/>
</dbReference>
<evidence type="ECO:0000256" key="4">
    <source>
        <dbReference type="ARBA" id="ARBA00023172"/>
    </source>
</evidence>
<organism evidence="7 8">
    <name type="scientific">Virgibacillus xinjiangensis</name>
    <dbReference type="NCBI Taxonomy" id="393090"/>
    <lineage>
        <taxon>Bacteria</taxon>
        <taxon>Bacillati</taxon>
        <taxon>Bacillota</taxon>
        <taxon>Bacilli</taxon>
        <taxon>Bacillales</taxon>
        <taxon>Bacillaceae</taxon>
        <taxon>Virgibacillus</taxon>
    </lineage>
</organism>
<accession>A0ABV7CVF8</accession>
<dbReference type="SMART" id="SM00857">
    <property type="entry name" value="Resolvase"/>
    <property type="match status" value="1"/>
</dbReference>
<dbReference type="SUPFAM" id="SSF46689">
    <property type="entry name" value="Homeodomain-like"/>
    <property type="match status" value="1"/>
</dbReference>
<dbReference type="InterPro" id="IPR006120">
    <property type="entry name" value="Resolvase_HTH_dom"/>
</dbReference>
<dbReference type="PROSITE" id="PS00397">
    <property type="entry name" value="RECOMBINASES_1"/>
    <property type="match status" value="1"/>
</dbReference>
<dbReference type="EMBL" id="JBHRSA010000036">
    <property type="protein sequence ID" value="MFC3040402.1"/>
    <property type="molecule type" value="Genomic_DNA"/>
</dbReference>
<evidence type="ECO:0000256" key="1">
    <source>
        <dbReference type="ARBA" id="ARBA00009913"/>
    </source>
</evidence>
<dbReference type="InterPro" id="IPR009057">
    <property type="entry name" value="Homeodomain-like_sf"/>
</dbReference>
<dbReference type="InterPro" id="IPR006118">
    <property type="entry name" value="Recombinase_CS"/>
</dbReference>
<dbReference type="PANTHER" id="PTHR30461">
    <property type="entry name" value="DNA-INVERTASE FROM LAMBDOID PROPHAGE"/>
    <property type="match status" value="1"/>
</dbReference>
<keyword evidence="2" id="KW-0229">DNA integration</keyword>
<evidence type="ECO:0000256" key="5">
    <source>
        <dbReference type="PROSITE-ProRule" id="PRU10137"/>
    </source>
</evidence>
<evidence type="ECO:0000256" key="2">
    <source>
        <dbReference type="ARBA" id="ARBA00022908"/>
    </source>
</evidence>
<keyword evidence="8" id="KW-1185">Reference proteome</keyword>
<evidence type="ECO:0000313" key="7">
    <source>
        <dbReference type="EMBL" id="MFC3040402.1"/>
    </source>
</evidence>
<gene>
    <name evidence="7" type="ORF">ACFOGI_09040</name>
</gene>
<protein>
    <submittedName>
        <fullName evidence="7">Recombinase family protein</fullName>
    </submittedName>
</protein>
<evidence type="ECO:0000259" key="6">
    <source>
        <dbReference type="PROSITE" id="PS51736"/>
    </source>
</evidence>
<feature type="domain" description="Resolvase/invertase-type recombinase catalytic" evidence="6">
    <location>
        <begin position="1"/>
        <end position="136"/>
    </location>
</feature>